<proteinExistence type="predicted"/>
<keyword evidence="5" id="KW-1185">Reference proteome</keyword>
<feature type="chain" id="PRO_5039687018" evidence="2">
    <location>
        <begin position="31"/>
        <end position="195"/>
    </location>
</feature>
<dbReference type="GO" id="GO:0010181">
    <property type="term" value="F:FMN binding"/>
    <property type="evidence" value="ECO:0007669"/>
    <property type="project" value="InterPro"/>
</dbReference>
<reference evidence="4 5" key="1">
    <citation type="submission" date="2020-11" db="EMBL/GenBank/DDBJ databases">
        <title>Actinomyces sp. ZJ750.</title>
        <authorList>
            <person name="Zhou J."/>
        </authorList>
    </citation>
    <scope>NUCLEOTIDE SEQUENCE [LARGE SCALE GENOMIC DNA]</scope>
    <source>
        <strain evidence="4 5">ZJ750</strain>
    </source>
</reference>
<evidence type="ECO:0000259" key="3">
    <source>
        <dbReference type="SMART" id="SM00900"/>
    </source>
</evidence>
<accession>A0A7T0LJE3</accession>
<feature type="signal peptide" evidence="2">
    <location>
        <begin position="1"/>
        <end position="30"/>
    </location>
</feature>
<feature type="region of interest" description="Disordered" evidence="1">
    <location>
        <begin position="44"/>
        <end position="78"/>
    </location>
</feature>
<name>A0A7T0LJE3_9ACTO</name>
<dbReference type="SMART" id="SM00900">
    <property type="entry name" value="FMN_bind"/>
    <property type="match status" value="1"/>
</dbReference>
<feature type="domain" description="FMN-binding" evidence="3">
    <location>
        <begin position="95"/>
        <end position="173"/>
    </location>
</feature>
<evidence type="ECO:0000256" key="1">
    <source>
        <dbReference type="SAM" id="MobiDB-lite"/>
    </source>
</evidence>
<dbReference type="AlphaFoldDB" id="A0A7T0LJE3"/>
<dbReference type="PROSITE" id="PS51257">
    <property type="entry name" value="PROKAR_LIPOPROTEIN"/>
    <property type="match status" value="1"/>
</dbReference>
<dbReference type="GO" id="GO:0016020">
    <property type="term" value="C:membrane"/>
    <property type="evidence" value="ECO:0007669"/>
    <property type="project" value="InterPro"/>
</dbReference>
<dbReference type="RefSeq" id="WP_188232599.1">
    <property type="nucleotide sequence ID" value="NZ_CP063989.1"/>
</dbReference>
<keyword evidence="2" id="KW-0732">Signal</keyword>
<evidence type="ECO:0000313" key="4">
    <source>
        <dbReference type="EMBL" id="QPL04740.1"/>
    </source>
</evidence>
<protein>
    <submittedName>
        <fullName evidence="4">FMN-binding protein</fullName>
    </submittedName>
</protein>
<organism evidence="4 5">
    <name type="scientific">Actinomyces respiraculi</name>
    <dbReference type="NCBI Taxonomy" id="2744574"/>
    <lineage>
        <taxon>Bacteria</taxon>
        <taxon>Bacillati</taxon>
        <taxon>Actinomycetota</taxon>
        <taxon>Actinomycetes</taxon>
        <taxon>Actinomycetales</taxon>
        <taxon>Actinomycetaceae</taxon>
        <taxon>Actinomyces</taxon>
    </lineage>
</organism>
<dbReference type="InterPro" id="IPR007329">
    <property type="entry name" value="FMN-bd"/>
</dbReference>
<feature type="compositionally biased region" description="Low complexity" evidence="1">
    <location>
        <begin position="65"/>
        <end position="78"/>
    </location>
</feature>
<dbReference type="Proteomes" id="UP000594637">
    <property type="component" value="Chromosome"/>
</dbReference>
<gene>
    <name evidence="4" type="ORF">ID810_08145</name>
</gene>
<sequence>MSARAATTVTVLRPAGAAAGALLAAGTLLAGCAAGEEVTITGDEYAGRAQTREAADPTRTPSRAPEPAAAPTGGPYADGEYTSTQTYGVLDNLVEQDSIDVTVTLADGVVSEVEVVGHPFAERSKDYMQDFVNEIAGEVVGRSVEQAHVTALAGASKTSDAFNEAIDAIAAQAAQAAESGQAAGSAETTGQTTSG</sequence>
<evidence type="ECO:0000313" key="5">
    <source>
        <dbReference type="Proteomes" id="UP000594637"/>
    </source>
</evidence>
<evidence type="ECO:0000256" key="2">
    <source>
        <dbReference type="SAM" id="SignalP"/>
    </source>
</evidence>
<dbReference type="KEGG" id="arep:ID810_08145"/>
<dbReference type="Pfam" id="PF04205">
    <property type="entry name" value="FMN_bind"/>
    <property type="match status" value="1"/>
</dbReference>
<dbReference type="EMBL" id="CP063989">
    <property type="protein sequence ID" value="QPL04740.1"/>
    <property type="molecule type" value="Genomic_DNA"/>
</dbReference>